<dbReference type="PANTHER" id="PTHR14969:SF13">
    <property type="entry name" value="AT30094P"/>
    <property type="match status" value="1"/>
</dbReference>
<dbReference type="SMART" id="SM00014">
    <property type="entry name" value="acidPPc"/>
    <property type="match status" value="1"/>
</dbReference>
<evidence type="ECO:0000256" key="1">
    <source>
        <dbReference type="SAM" id="Phobius"/>
    </source>
</evidence>
<dbReference type="EMBL" id="DVLF01000054">
    <property type="protein sequence ID" value="HIT49703.1"/>
    <property type="molecule type" value="Genomic_DNA"/>
</dbReference>
<dbReference type="SUPFAM" id="SSF48317">
    <property type="entry name" value="Acid phosphatase/Vanadium-dependent haloperoxidase"/>
    <property type="match status" value="1"/>
</dbReference>
<feature type="transmembrane region" description="Helical" evidence="1">
    <location>
        <begin position="12"/>
        <end position="30"/>
    </location>
</feature>
<feature type="transmembrane region" description="Helical" evidence="1">
    <location>
        <begin position="60"/>
        <end position="84"/>
    </location>
</feature>
<gene>
    <name evidence="3" type="ORF">IAD46_01620</name>
</gene>
<feature type="transmembrane region" description="Helical" evidence="1">
    <location>
        <begin position="132"/>
        <end position="151"/>
    </location>
</feature>
<reference evidence="3" key="2">
    <citation type="journal article" date="2021" name="PeerJ">
        <title>Extensive microbial diversity within the chicken gut microbiome revealed by metagenomics and culture.</title>
        <authorList>
            <person name="Gilroy R."/>
            <person name="Ravi A."/>
            <person name="Getino M."/>
            <person name="Pursley I."/>
            <person name="Horton D.L."/>
            <person name="Alikhan N.F."/>
            <person name="Baker D."/>
            <person name="Gharbi K."/>
            <person name="Hall N."/>
            <person name="Watson M."/>
            <person name="Adriaenssens E.M."/>
            <person name="Foster-Nyarko E."/>
            <person name="Jarju S."/>
            <person name="Secka A."/>
            <person name="Antonio M."/>
            <person name="Oren A."/>
            <person name="Chaudhuri R.R."/>
            <person name="La Ragione R."/>
            <person name="Hildebrand F."/>
            <person name="Pallen M.J."/>
        </authorList>
    </citation>
    <scope>NUCLEOTIDE SEQUENCE</scope>
    <source>
        <strain evidence="3">ChiW17-6978</strain>
    </source>
</reference>
<keyword evidence="1" id="KW-0472">Membrane</keyword>
<feature type="transmembrane region" description="Helical" evidence="1">
    <location>
        <begin position="189"/>
        <end position="207"/>
    </location>
</feature>
<dbReference type="Gene3D" id="1.20.144.10">
    <property type="entry name" value="Phosphatidic acid phosphatase type 2/haloperoxidase"/>
    <property type="match status" value="1"/>
</dbReference>
<keyword evidence="1" id="KW-1133">Transmembrane helix</keyword>
<keyword evidence="1" id="KW-0812">Transmembrane</keyword>
<feature type="domain" description="Phosphatidic acid phosphatase type 2/haloperoxidase" evidence="2">
    <location>
        <begin position="91"/>
        <end position="204"/>
    </location>
</feature>
<dbReference type="PANTHER" id="PTHR14969">
    <property type="entry name" value="SPHINGOSINE-1-PHOSPHATE PHOSPHOHYDROLASE"/>
    <property type="match status" value="1"/>
</dbReference>
<dbReference type="InterPro" id="IPR000326">
    <property type="entry name" value="PAP2/HPO"/>
</dbReference>
<evidence type="ECO:0000313" key="3">
    <source>
        <dbReference type="EMBL" id="HIT49703.1"/>
    </source>
</evidence>
<dbReference type="Pfam" id="PF01569">
    <property type="entry name" value="PAP2"/>
    <property type="match status" value="1"/>
</dbReference>
<protein>
    <submittedName>
        <fullName evidence="3">Phosphatase PAP2 family protein</fullName>
    </submittedName>
</protein>
<dbReference type="InterPro" id="IPR036938">
    <property type="entry name" value="PAP2/HPO_sf"/>
</dbReference>
<feature type="transmembrane region" description="Helical" evidence="1">
    <location>
        <begin position="163"/>
        <end position="183"/>
    </location>
</feature>
<evidence type="ECO:0000259" key="2">
    <source>
        <dbReference type="SMART" id="SM00014"/>
    </source>
</evidence>
<accession>A0A9D1GQQ6</accession>
<sequence>MRKVNWKLALKISGVLLCAFIFILFAVLILQNDLNPLALDIAARDFCYDIRGEKYGFCYWFFRLITEFGNFYVIGLIVIVMIVWTKCDYRAILLMLGLFCSVLLNIALKGMYMRERPFADLRWMNESSTSFPSGHSAAVGFLYPFIIYVVFHTNIHLFVKRILYGVCIVLIVLVMFSRMILGVHYLSDVLAGLAVGIMVSCVFMQLYKVCVRYDFMTVGLFEKIKSDRKN</sequence>
<dbReference type="CDD" id="cd03392">
    <property type="entry name" value="PAP2_like_2"/>
    <property type="match status" value="1"/>
</dbReference>
<evidence type="ECO:0000313" key="4">
    <source>
        <dbReference type="Proteomes" id="UP000886758"/>
    </source>
</evidence>
<reference evidence="3" key="1">
    <citation type="submission" date="2020-10" db="EMBL/GenBank/DDBJ databases">
        <authorList>
            <person name="Gilroy R."/>
        </authorList>
    </citation>
    <scope>NUCLEOTIDE SEQUENCE</scope>
    <source>
        <strain evidence="3">ChiW17-6978</strain>
    </source>
</reference>
<proteinExistence type="predicted"/>
<comment type="caution">
    <text evidence="3">The sequence shown here is derived from an EMBL/GenBank/DDBJ whole genome shotgun (WGS) entry which is preliminary data.</text>
</comment>
<dbReference type="Proteomes" id="UP000886758">
    <property type="component" value="Unassembled WGS sequence"/>
</dbReference>
<feature type="transmembrane region" description="Helical" evidence="1">
    <location>
        <begin position="91"/>
        <end position="112"/>
    </location>
</feature>
<name>A0A9D1GQQ6_9MOLU</name>
<dbReference type="AlphaFoldDB" id="A0A9D1GQQ6"/>
<organism evidence="3 4">
    <name type="scientific">Candidatus Pelethenecus faecipullorum</name>
    <dbReference type="NCBI Taxonomy" id="2840900"/>
    <lineage>
        <taxon>Bacteria</taxon>
        <taxon>Bacillati</taxon>
        <taxon>Mycoplasmatota</taxon>
        <taxon>Mollicutes</taxon>
        <taxon>Candidatus Pelethenecus</taxon>
    </lineage>
</organism>